<keyword evidence="2" id="KW-0614">Plasmid</keyword>
<organism evidence="2 3">
    <name type="scientific">Deinococcus gobiensis (strain DSM 21396 / JCM 16679 / CGMCC 1.7299 / I-0)</name>
    <dbReference type="NCBI Taxonomy" id="745776"/>
    <lineage>
        <taxon>Bacteria</taxon>
        <taxon>Thermotogati</taxon>
        <taxon>Deinococcota</taxon>
        <taxon>Deinococci</taxon>
        <taxon>Deinococcales</taxon>
        <taxon>Deinococcaceae</taxon>
        <taxon>Deinococcus</taxon>
    </lineage>
</organism>
<gene>
    <name evidence="2" type="ordered locus">DGo_PE0058</name>
</gene>
<dbReference type="EMBL" id="CP002196">
    <property type="protein sequence ID" value="AFD28202.1"/>
    <property type="molecule type" value="Genomic_DNA"/>
</dbReference>
<protein>
    <submittedName>
        <fullName evidence="2">PilT-like protein</fullName>
    </submittedName>
</protein>
<dbReference type="PATRIC" id="fig|745776.4.peg.4071"/>
<dbReference type="OrthoDB" id="509251at2"/>
<dbReference type="SUPFAM" id="SSF88723">
    <property type="entry name" value="PIN domain-like"/>
    <property type="match status" value="1"/>
</dbReference>
<proteinExistence type="predicted"/>
<dbReference type="Gene3D" id="3.40.50.1010">
    <property type="entry name" value="5'-nuclease"/>
    <property type="match status" value="1"/>
</dbReference>
<reference evidence="2 3" key="1">
    <citation type="journal article" date="2012" name="PLoS ONE">
        <title>Genome sequence and transcriptome analysis of the radioresistant bacterium Deinococcus gobiensis: insights into the extreme environmental adaptations.</title>
        <authorList>
            <person name="Yuan M."/>
            <person name="Chen M."/>
            <person name="Zhang W."/>
            <person name="Lu W."/>
            <person name="Wang J."/>
            <person name="Yang M."/>
            <person name="Zhao P."/>
            <person name="Tang R."/>
            <person name="Li X."/>
            <person name="Hao Y."/>
            <person name="Zhou Z."/>
            <person name="Zhan Y."/>
            <person name="Yu H."/>
            <person name="Teng C."/>
            <person name="Yan Y."/>
            <person name="Ping S."/>
            <person name="Wang Y."/>
            <person name="Lin M."/>
        </authorList>
    </citation>
    <scope>NUCLEOTIDE SEQUENCE [LARGE SCALE GENOMIC DNA]</scope>
    <source>
        <strain evidence="3">DSM 21396 / JCM 16679 / CGMCC 1.7299 / I-0</strain>
        <plasmid evidence="2">P5</plasmid>
    </source>
</reference>
<name>H8H3V5_DEIGI</name>
<feature type="domain" description="PIN" evidence="1">
    <location>
        <begin position="21"/>
        <end position="168"/>
    </location>
</feature>
<dbReference type="InterPro" id="IPR002716">
    <property type="entry name" value="PIN_dom"/>
</dbReference>
<dbReference type="Proteomes" id="UP000007575">
    <property type="component" value="Plasmid P5"/>
</dbReference>
<evidence type="ECO:0000313" key="3">
    <source>
        <dbReference type="Proteomes" id="UP000007575"/>
    </source>
</evidence>
<accession>H8H3V5</accession>
<evidence type="ECO:0000259" key="1">
    <source>
        <dbReference type="Pfam" id="PF01850"/>
    </source>
</evidence>
<dbReference type="KEGG" id="dgo:DGo_PE0058"/>
<geneLocation type="plasmid" evidence="2 3">
    <name>P5</name>
</geneLocation>
<sequence length="187" mass="21885">MCARNIISLQDLNIEQDVRLMFDTNVWMFLIGPQIPEDRAEVHDYSQLLSDLLQRSIKIFCSDIIISELINQHIKFNLSRYKSTVDKRASPKEYRRSQNFIDDIQGILAALEIIKMETIILPTMLDNAKLENMFLDMQTGNNDFNDLIIAQTCLENNIKIVTHDYDYHGYDLDIVTVNQRLLYRPQV</sequence>
<dbReference type="Pfam" id="PF01850">
    <property type="entry name" value="PIN"/>
    <property type="match status" value="1"/>
</dbReference>
<dbReference type="HOGENOM" id="CLU_109673_0_0_0"/>
<evidence type="ECO:0000313" key="2">
    <source>
        <dbReference type="EMBL" id="AFD28202.1"/>
    </source>
</evidence>
<dbReference type="InterPro" id="IPR029060">
    <property type="entry name" value="PIN-like_dom_sf"/>
</dbReference>
<keyword evidence="3" id="KW-1185">Reference proteome</keyword>
<dbReference type="AlphaFoldDB" id="H8H3V5"/>